<proteinExistence type="predicted"/>
<feature type="domain" description="GAG-pre-integrase" evidence="1">
    <location>
        <begin position="19"/>
        <end position="64"/>
    </location>
</feature>
<feature type="non-terminal residue" evidence="2">
    <location>
        <position position="1"/>
    </location>
</feature>
<comment type="caution">
    <text evidence="2">The sequence shown here is derived from an EMBL/GenBank/DDBJ whole genome shotgun (WGS) entry which is preliminary data.</text>
</comment>
<dbReference type="InterPro" id="IPR025724">
    <property type="entry name" value="GAG-pre-integrase_dom"/>
</dbReference>
<dbReference type="Proteomes" id="UP001151760">
    <property type="component" value="Unassembled WGS sequence"/>
</dbReference>
<reference evidence="2" key="2">
    <citation type="submission" date="2022-01" db="EMBL/GenBank/DDBJ databases">
        <authorList>
            <person name="Yamashiro T."/>
            <person name="Shiraishi A."/>
            <person name="Satake H."/>
            <person name="Nakayama K."/>
        </authorList>
    </citation>
    <scope>NUCLEOTIDE SEQUENCE</scope>
</reference>
<sequence length="122" mass="13376">TGDLYPVTAPSPIPHAFLVSQHTWHQCLGHPGGEVMRPFVSPNFISYNKEKPPIMCHACQLGKHIRLVSSSTDLATFYSVVPRVLSFLVPTPEDIALRAAPLSLMAHTPLIFSPDLVTSTCR</sequence>
<name>A0ABQ5BCF5_9ASTR</name>
<dbReference type="EMBL" id="BQNB010013043">
    <property type="protein sequence ID" value="GJT11114.1"/>
    <property type="molecule type" value="Genomic_DNA"/>
</dbReference>
<reference evidence="2" key="1">
    <citation type="journal article" date="2022" name="Int. J. Mol. Sci.">
        <title>Draft Genome of Tanacetum Coccineum: Genomic Comparison of Closely Related Tanacetum-Family Plants.</title>
        <authorList>
            <person name="Yamashiro T."/>
            <person name="Shiraishi A."/>
            <person name="Nakayama K."/>
            <person name="Satake H."/>
        </authorList>
    </citation>
    <scope>NUCLEOTIDE SEQUENCE</scope>
</reference>
<evidence type="ECO:0000313" key="2">
    <source>
        <dbReference type="EMBL" id="GJT11114.1"/>
    </source>
</evidence>
<organism evidence="2 3">
    <name type="scientific">Tanacetum coccineum</name>
    <dbReference type="NCBI Taxonomy" id="301880"/>
    <lineage>
        <taxon>Eukaryota</taxon>
        <taxon>Viridiplantae</taxon>
        <taxon>Streptophyta</taxon>
        <taxon>Embryophyta</taxon>
        <taxon>Tracheophyta</taxon>
        <taxon>Spermatophyta</taxon>
        <taxon>Magnoliopsida</taxon>
        <taxon>eudicotyledons</taxon>
        <taxon>Gunneridae</taxon>
        <taxon>Pentapetalae</taxon>
        <taxon>asterids</taxon>
        <taxon>campanulids</taxon>
        <taxon>Asterales</taxon>
        <taxon>Asteraceae</taxon>
        <taxon>Asteroideae</taxon>
        <taxon>Anthemideae</taxon>
        <taxon>Anthemidinae</taxon>
        <taxon>Tanacetum</taxon>
    </lineage>
</organism>
<accession>A0ABQ5BCF5</accession>
<evidence type="ECO:0000259" key="1">
    <source>
        <dbReference type="Pfam" id="PF13976"/>
    </source>
</evidence>
<gene>
    <name evidence="2" type="ORF">Tco_0858156</name>
</gene>
<protein>
    <submittedName>
        <fullName evidence="2">Ribonuclease H-like domain-containing protein</fullName>
    </submittedName>
</protein>
<keyword evidence="3" id="KW-1185">Reference proteome</keyword>
<dbReference type="Pfam" id="PF13976">
    <property type="entry name" value="gag_pre-integrs"/>
    <property type="match status" value="1"/>
</dbReference>
<evidence type="ECO:0000313" key="3">
    <source>
        <dbReference type="Proteomes" id="UP001151760"/>
    </source>
</evidence>